<organism evidence="4 5">
    <name type="scientific">Afipia carboxidovorans (strain ATCC 49405 / DSM 1227 / KCTC 32145 / OM5)</name>
    <name type="common">Oligotropha carboxidovorans</name>
    <dbReference type="NCBI Taxonomy" id="504832"/>
    <lineage>
        <taxon>Bacteria</taxon>
        <taxon>Pseudomonadati</taxon>
        <taxon>Pseudomonadota</taxon>
        <taxon>Alphaproteobacteria</taxon>
        <taxon>Hyphomicrobiales</taxon>
        <taxon>Nitrobacteraceae</taxon>
        <taxon>Afipia</taxon>
    </lineage>
</organism>
<evidence type="ECO:0000256" key="2">
    <source>
        <dbReference type="ARBA" id="ARBA00022679"/>
    </source>
</evidence>
<dbReference type="AlphaFoldDB" id="Q6LBD1"/>
<proteinExistence type="predicted"/>
<dbReference type="Gene3D" id="3.40.50.150">
    <property type="entry name" value="Vaccinia Virus protein VP39"/>
    <property type="match status" value="1"/>
</dbReference>
<evidence type="ECO:0000256" key="1">
    <source>
        <dbReference type="ARBA" id="ARBA00022603"/>
    </source>
</evidence>
<reference evidence="4 5" key="2">
    <citation type="journal article" date="2011" name="J. Bacteriol.">
        <title>Complete genome sequences of the chemolithoautotrophic Oligotropha carboxidovorans strains OM4 and OM5.</title>
        <authorList>
            <person name="Volland S."/>
            <person name="Rachinger M."/>
            <person name="Strittmatter A."/>
            <person name="Daniel R."/>
            <person name="Gottschalk G."/>
            <person name="Meyer O."/>
        </authorList>
    </citation>
    <scope>NUCLEOTIDE SEQUENCE [LARGE SCALE GENOMIC DNA]</scope>
    <source>
        <strain evidence="5">ATCC 49405 / DSM 1227 / KCTC 32145 / OM5</strain>
        <plasmid evidence="4">pHCG3</plasmid>
    </source>
</reference>
<dbReference type="OrthoDB" id="9811589at2"/>
<dbReference type="PANTHER" id="PTHR43861">
    <property type="entry name" value="TRANS-ACONITATE 2-METHYLTRANSFERASE-RELATED"/>
    <property type="match status" value="1"/>
</dbReference>
<gene>
    <name evidence="4" type="ordered locus">OCA5_pHCG300120</name>
</gene>
<dbReference type="HOGENOM" id="CLU_1894099_0_0_5"/>
<keyword evidence="5" id="KW-1185">Reference proteome</keyword>
<dbReference type="KEGG" id="ocg:OCA5_pHCG300120"/>
<protein>
    <submittedName>
        <fullName evidence="4">Putative methyltransferase</fullName>
    </submittedName>
</protein>
<dbReference type="EMBL" id="CP002827">
    <property type="protein sequence ID" value="AEI08087.1"/>
    <property type="molecule type" value="Genomic_DNA"/>
</dbReference>
<dbReference type="SUPFAM" id="SSF53335">
    <property type="entry name" value="S-adenosyl-L-methionine-dependent methyltransferases"/>
    <property type="match status" value="1"/>
</dbReference>
<dbReference type="Pfam" id="PF13649">
    <property type="entry name" value="Methyltransf_25"/>
    <property type="match status" value="1"/>
</dbReference>
<dbReference type="InterPro" id="IPR041698">
    <property type="entry name" value="Methyltransf_25"/>
</dbReference>
<evidence type="ECO:0000313" key="4">
    <source>
        <dbReference type="EMBL" id="AEI08087.1"/>
    </source>
</evidence>
<geneLocation type="plasmid" evidence="4 5">
    <name>pHCG3</name>
</geneLocation>
<keyword evidence="2 4" id="KW-0808">Transferase</keyword>
<accession>Q6LBD1</accession>
<feature type="domain" description="Methyltransferase" evidence="3">
    <location>
        <begin position="66"/>
        <end position="131"/>
    </location>
</feature>
<dbReference type="Proteomes" id="UP000007730">
    <property type="component" value="Plasmid pHCG3"/>
</dbReference>
<reference evidence="4 5" key="1">
    <citation type="journal article" date="2003" name="Gene">
        <title>Complete nucleotide sequence of the circular megaplasmid pHCG3 of Oligotropha carboxidovorans: function in the chemolithoautotrophic utilization of CO, H(2) and CO(2).</title>
        <authorList>
            <person name="Fuhrmann S."/>
            <person name="Ferner M."/>
            <person name="Jeffke T."/>
            <person name="Henne A."/>
            <person name="Gottschalk G."/>
            <person name="Meyer O."/>
        </authorList>
    </citation>
    <scope>NUCLEOTIDE SEQUENCE [LARGE SCALE GENOMIC DNA]</scope>
    <source>
        <strain evidence="5">ATCC 49405 / DSM 1227 / KCTC 32145 / OM5</strain>
        <plasmid evidence="4">pHCG3</plasmid>
    </source>
</reference>
<dbReference type="GO" id="GO:0032259">
    <property type="term" value="P:methylation"/>
    <property type="evidence" value="ECO:0007669"/>
    <property type="project" value="UniProtKB-KW"/>
</dbReference>
<name>Q6LBD1_AFIC5</name>
<evidence type="ECO:0000259" key="3">
    <source>
        <dbReference type="Pfam" id="PF13649"/>
    </source>
</evidence>
<sequence>MPRLRRYNRRRHGAMSQAVPMITGVRNLLYKDPVLYDLAYPDDDEALAEKCLRRLSCVASSNIDSVLDLGCGTGRVLAGLAARCAVVAGVDINPIMVEAASQRCPNVPILATDLRSARLGRTFDAIIMLGNHFK</sequence>
<keyword evidence="4" id="KW-0614">Plasmid</keyword>
<evidence type="ECO:0000313" key="5">
    <source>
        <dbReference type="Proteomes" id="UP000007730"/>
    </source>
</evidence>
<keyword evidence="1 4" id="KW-0489">Methyltransferase</keyword>
<dbReference type="InterPro" id="IPR029063">
    <property type="entry name" value="SAM-dependent_MTases_sf"/>
</dbReference>
<dbReference type="PANTHER" id="PTHR43861:SF1">
    <property type="entry name" value="TRANS-ACONITATE 2-METHYLTRANSFERASE"/>
    <property type="match status" value="1"/>
</dbReference>
<dbReference type="GO" id="GO:0008168">
    <property type="term" value="F:methyltransferase activity"/>
    <property type="evidence" value="ECO:0007669"/>
    <property type="project" value="UniProtKB-KW"/>
</dbReference>
<dbReference type="CDD" id="cd02440">
    <property type="entry name" value="AdoMet_MTases"/>
    <property type="match status" value="1"/>
</dbReference>